<evidence type="ECO:0000313" key="1">
    <source>
        <dbReference type="EMBL" id="EEC11178.1"/>
    </source>
</evidence>
<dbReference type="InParanoid" id="B7PX56"/>
<accession>B7PX56</accession>
<sequence length="58" mass="6988">MAQISLEEKLQNDYEAFQERSHLIEIERRDVANLRRDQVKRSLCKSHPVLFLVFKDIM</sequence>
<keyword evidence="3" id="KW-1185">Reference proteome</keyword>
<dbReference type="PaxDb" id="6945-B7PX56"/>
<dbReference type="EMBL" id="ABJB010189990">
    <property type="status" value="NOT_ANNOTATED_CDS"/>
    <property type="molecule type" value="Genomic_DNA"/>
</dbReference>
<name>B7PX56_IXOSC</name>
<reference evidence="2" key="2">
    <citation type="submission" date="2020-05" db="UniProtKB">
        <authorList>
            <consortium name="EnsemblMetazoa"/>
        </authorList>
    </citation>
    <scope>IDENTIFICATION</scope>
    <source>
        <strain evidence="2">wikel</strain>
    </source>
</reference>
<reference evidence="1 3" key="1">
    <citation type="submission" date="2008-03" db="EMBL/GenBank/DDBJ databases">
        <title>Annotation of Ixodes scapularis.</title>
        <authorList>
            <consortium name="Ixodes scapularis Genome Project Consortium"/>
            <person name="Caler E."/>
            <person name="Hannick L.I."/>
            <person name="Bidwell S."/>
            <person name="Joardar V."/>
            <person name="Thiagarajan M."/>
            <person name="Amedeo P."/>
            <person name="Galinsky K.J."/>
            <person name="Schobel S."/>
            <person name="Inman J."/>
            <person name="Hostetler J."/>
            <person name="Miller J."/>
            <person name="Hammond M."/>
            <person name="Megy K."/>
            <person name="Lawson D."/>
            <person name="Kodira C."/>
            <person name="Sutton G."/>
            <person name="Meyer J."/>
            <person name="Hill C.A."/>
            <person name="Birren B."/>
            <person name="Nene V."/>
            <person name="Collins F."/>
            <person name="Alarcon-Chaidez F."/>
            <person name="Wikel S."/>
            <person name="Strausberg R."/>
        </authorList>
    </citation>
    <scope>NUCLEOTIDE SEQUENCE [LARGE SCALE GENOMIC DNA]</scope>
    <source>
        <strain evidence="3">Wikel</strain>
        <strain evidence="1">Wikel colony</strain>
    </source>
</reference>
<dbReference type="HOGENOM" id="CLU_2981363_0_0_1"/>
<protein>
    <submittedName>
        <fullName evidence="1 2">Uncharacterized protein</fullName>
    </submittedName>
</protein>
<organism>
    <name type="scientific">Ixodes scapularis</name>
    <name type="common">Black-legged tick</name>
    <name type="synonym">Deer tick</name>
    <dbReference type="NCBI Taxonomy" id="6945"/>
    <lineage>
        <taxon>Eukaryota</taxon>
        <taxon>Metazoa</taxon>
        <taxon>Ecdysozoa</taxon>
        <taxon>Arthropoda</taxon>
        <taxon>Chelicerata</taxon>
        <taxon>Arachnida</taxon>
        <taxon>Acari</taxon>
        <taxon>Parasitiformes</taxon>
        <taxon>Ixodida</taxon>
        <taxon>Ixodoidea</taxon>
        <taxon>Ixodidae</taxon>
        <taxon>Ixodinae</taxon>
        <taxon>Ixodes</taxon>
    </lineage>
</organism>
<evidence type="ECO:0000313" key="2">
    <source>
        <dbReference type="EnsemblMetazoa" id="ISCW007096-PA"/>
    </source>
</evidence>
<dbReference type="EnsemblMetazoa" id="ISCW007096-RA">
    <property type="protein sequence ID" value="ISCW007096-PA"/>
    <property type="gene ID" value="ISCW007096"/>
</dbReference>
<gene>
    <name evidence="1" type="ORF">IscW_ISCW007096</name>
</gene>
<dbReference type="Proteomes" id="UP000001555">
    <property type="component" value="Unassembled WGS sequence"/>
</dbReference>
<dbReference type="VEuPathDB" id="VectorBase:ISCW007096"/>
<dbReference type="VEuPathDB" id="VectorBase:ISCI007096"/>
<evidence type="ECO:0000313" key="3">
    <source>
        <dbReference type="Proteomes" id="UP000001555"/>
    </source>
</evidence>
<dbReference type="AlphaFoldDB" id="B7PX56"/>
<dbReference type="EMBL" id="DS811642">
    <property type="protein sequence ID" value="EEC11178.1"/>
    <property type="molecule type" value="Genomic_DNA"/>
</dbReference>
<proteinExistence type="predicted"/>